<feature type="signal peptide" evidence="3">
    <location>
        <begin position="1"/>
        <end position="32"/>
    </location>
</feature>
<reference evidence="4 5" key="1">
    <citation type="submission" date="2016-07" db="EMBL/GenBank/DDBJ databases">
        <title>Pervasive Adenine N6-methylation of Active Genes in Fungi.</title>
        <authorList>
            <consortium name="DOE Joint Genome Institute"/>
            <person name="Mondo S.J."/>
            <person name="Dannebaum R.O."/>
            <person name="Kuo R.C."/>
            <person name="Labutti K."/>
            <person name="Haridas S."/>
            <person name="Kuo A."/>
            <person name="Salamov A."/>
            <person name="Ahrendt S.R."/>
            <person name="Lipzen A."/>
            <person name="Sullivan W."/>
            <person name="Andreopoulos W.B."/>
            <person name="Clum A."/>
            <person name="Lindquist E."/>
            <person name="Daum C."/>
            <person name="Ramamoorthy G.K."/>
            <person name="Gryganskyi A."/>
            <person name="Culley D."/>
            <person name="Magnuson J.K."/>
            <person name="James T.Y."/>
            <person name="O'Malley M.A."/>
            <person name="Stajich J.E."/>
            <person name="Spatafora J.W."/>
            <person name="Visel A."/>
            <person name="Grigoriev I.V."/>
        </authorList>
    </citation>
    <scope>NUCLEOTIDE SEQUENCE [LARGE SCALE GENOMIC DNA]</scope>
    <source>
        <strain evidence="4 5">PL171</strain>
    </source>
</reference>
<dbReference type="EMBL" id="MCFL01000004">
    <property type="protein sequence ID" value="ORZ39744.1"/>
    <property type="molecule type" value="Genomic_DNA"/>
</dbReference>
<feature type="compositionally biased region" description="Pro residues" evidence="1">
    <location>
        <begin position="546"/>
        <end position="559"/>
    </location>
</feature>
<feature type="region of interest" description="Disordered" evidence="1">
    <location>
        <begin position="151"/>
        <end position="195"/>
    </location>
</feature>
<keyword evidence="2" id="KW-0472">Membrane</keyword>
<evidence type="ECO:0000256" key="2">
    <source>
        <dbReference type="SAM" id="Phobius"/>
    </source>
</evidence>
<sequence length="633" mass="66167">MTNQTDSSLAQLLVKRLTVVFIAVTLISAVEAQGLCSKDDECTSADPLDARLFGQFCDNGRCMPTSCPGASGCQRFDKRTFCPALSGENIRCIPRLQAGQSCDWTPFHGQEQPCAPGLVCSGPGIGMTCVRGGKGPTEAFGRPIWESLAAQSAAERPDDSIPPRPPSRSTATSSSTTTWPTPTSTPSGTSTEANESRSFPFNIHWGAWLIFGSILSFCICAFWPSSTRKSRRPASLESYSSDSEVPSPPPKPSSSQSPPSHGLDPASPSPGATHSVVVEHVPVGHKTTAIETTVASPTTSSNPHVYPPQSPAHMSMPQLQAPLAGQWPYRTLQMPTPRRLSLNGNTLHSQLSSSSPFLPPHPSPAPPVHLQADPTTSRSGPGGVQVEVAAGPVEAELALPGGQHPDAELALPGGLARRSARSKPRLPTVQDSIPGQALVVLPPPKPTDGPAASPAPRPSKSSESPLEQLAEHATTSGQTKTVIEVPLQPLASSNPQAYPPQSPAQMPMPQAHAPPFDSQPDVRMPAPQVLSLNGSTLHSQLSSDLPDPPQPSPAQPAQPHPSSSRIQAQSQADQATLSSGPGGVQIEVAAGPGDSELALPGGDQYSTRVQVHGNPEDEELVLPGLTTHAAARE</sequence>
<feature type="compositionally biased region" description="Pro residues" evidence="1">
    <location>
        <begin position="357"/>
        <end position="367"/>
    </location>
</feature>
<dbReference type="STRING" id="765915.A0A1Y2I0K4"/>
<feature type="compositionally biased region" description="Pro residues" evidence="1">
    <location>
        <begin position="441"/>
        <end position="457"/>
    </location>
</feature>
<feature type="region of interest" description="Disordered" evidence="1">
    <location>
        <begin position="416"/>
        <end position="633"/>
    </location>
</feature>
<comment type="caution">
    <text evidence="4">The sequence shown here is derived from an EMBL/GenBank/DDBJ whole genome shotgun (WGS) entry which is preliminary data.</text>
</comment>
<keyword evidence="5" id="KW-1185">Reference proteome</keyword>
<feature type="compositionally biased region" description="Polar residues" evidence="1">
    <location>
        <begin position="565"/>
        <end position="579"/>
    </location>
</feature>
<evidence type="ECO:0000313" key="4">
    <source>
        <dbReference type="EMBL" id="ORZ39744.1"/>
    </source>
</evidence>
<organism evidence="4 5">
    <name type="scientific">Catenaria anguillulae PL171</name>
    <dbReference type="NCBI Taxonomy" id="765915"/>
    <lineage>
        <taxon>Eukaryota</taxon>
        <taxon>Fungi</taxon>
        <taxon>Fungi incertae sedis</taxon>
        <taxon>Blastocladiomycota</taxon>
        <taxon>Blastocladiomycetes</taxon>
        <taxon>Blastocladiales</taxon>
        <taxon>Catenariaceae</taxon>
        <taxon>Catenaria</taxon>
    </lineage>
</organism>
<evidence type="ECO:0000313" key="5">
    <source>
        <dbReference type="Proteomes" id="UP000193411"/>
    </source>
</evidence>
<accession>A0A1Y2I0K4</accession>
<feature type="region of interest" description="Disordered" evidence="1">
    <location>
        <begin position="343"/>
        <end position="384"/>
    </location>
</feature>
<feature type="compositionally biased region" description="Low complexity" evidence="1">
    <location>
        <begin position="233"/>
        <end position="245"/>
    </location>
</feature>
<keyword evidence="2" id="KW-1133">Transmembrane helix</keyword>
<feature type="compositionally biased region" description="Low complexity" evidence="1">
    <location>
        <begin position="503"/>
        <end position="515"/>
    </location>
</feature>
<dbReference type="Proteomes" id="UP000193411">
    <property type="component" value="Unassembled WGS sequence"/>
</dbReference>
<feature type="region of interest" description="Disordered" evidence="1">
    <location>
        <begin position="231"/>
        <end position="273"/>
    </location>
</feature>
<protein>
    <submittedName>
        <fullName evidence="4">Uncharacterized protein</fullName>
    </submittedName>
</protein>
<feature type="chain" id="PRO_5012666248" evidence="3">
    <location>
        <begin position="33"/>
        <end position="633"/>
    </location>
</feature>
<proteinExistence type="predicted"/>
<feature type="compositionally biased region" description="Low complexity" evidence="1">
    <location>
        <begin position="167"/>
        <end position="191"/>
    </location>
</feature>
<evidence type="ECO:0000256" key="3">
    <source>
        <dbReference type="SAM" id="SignalP"/>
    </source>
</evidence>
<gene>
    <name evidence="4" type="ORF">BCR44DRAFT_77693</name>
</gene>
<keyword evidence="3" id="KW-0732">Signal</keyword>
<feature type="transmembrane region" description="Helical" evidence="2">
    <location>
        <begin position="205"/>
        <end position="223"/>
    </location>
</feature>
<feature type="compositionally biased region" description="Low complexity" evidence="1">
    <location>
        <begin position="347"/>
        <end position="356"/>
    </location>
</feature>
<evidence type="ECO:0000256" key="1">
    <source>
        <dbReference type="SAM" id="MobiDB-lite"/>
    </source>
</evidence>
<name>A0A1Y2I0K4_9FUNG</name>
<dbReference type="AlphaFoldDB" id="A0A1Y2I0K4"/>
<keyword evidence="2" id="KW-0812">Transmembrane</keyword>